<dbReference type="GeneID" id="104581812"/>
<dbReference type="GO" id="GO:0008270">
    <property type="term" value="F:zinc ion binding"/>
    <property type="evidence" value="ECO:0007669"/>
    <property type="project" value="UniProtKB-KW"/>
</dbReference>
<feature type="domain" description="Zinc finger PHD-type" evidence="6">
    <location>
        <begin position="161"/>
        <end position="223"/>
    </location>
</feature>
<keyword evidence="1" id="KW-0479">Metal-binding</keyword>
<proteinExistence type="predicted"/>
<name>A0A0Q3LH52_BRADI</name>
<dbReference type="ExpressionAtlas" id="A0A0Q3LH52">
    <property type="expression patterns" value="baseline"/>
</dbReference>
<evidence type="ECO:0000313" key="7">
    <source>
        <dbReference type="EMBL" id="KQK22416.1"/>
    </source>
</evidence>
<feature type="compositionally biased region" description="Pro residues" evidence="5">
    <location>
        <begin position="302"/>
        <end position="311"/>
    </location>
</feature>
<dbReference type="InterPro" id="IPR011011">
    <property type="entry name" value="Znf_FYVE_PHD"/>
</dbReference>
<evidence type="ECO:0000256" key="1">
    <source>
        <dbReference type="ARBA" id="ARBA00022723"/>
    </source>
</evidence>
<evidence type="ECO:0000256" key="4">
    <source>
        <dbReference type="ARBA" id="ARBA00022833"/>
    </source>
</evidence>
<dbReference type="Pfam" id="PF23004">
    <property type="entry name" value="PHDvar_NSD"/>
    <property type="match status" value="1"/>
</dbReference>
<dbReference type="Gene3D" id="3.30.40.10">
    <property type="entry name" value="Zinc/RING finger domain, C3HC4 (zinc finger)"/>
    <property type="match status" value="3"/>
</dbReference>
<dbReference type="EMBL" id="CM000880">
    <property type="protein sequence ID" value="KQK22416.1"/>
    <property type="molecule type" value="Genomic_DNA"/>
</dbReference>
<reference evidence="7" key="2">
    <citation type="submission" date="2017-06" db="EMBL/GenBank/DDBJ databases">
        <title>WGS assembly of Brachypodium distachyon.</title>
        <authorList>
            <consortium name="The International Brachypodium Initiative"/>
            <person name="Lucas S."/>
            <person name="Harmon-Smith M."/>
            <person name="Lail K."/>
            <person name="Tice H."/>
            <person name="Grimwood J."/>
            <person name="Bruce D."/>
            <person name="Barry K."/>
            <person name="Shu S."/>
            <person name="Lindquist E."/>
            <person name="Wang M."/>
            <person name="Pitluck S."/>
            <person name="Vogel J.P."/>
            <person name="Garvin D.F."/>
            <person name="Mockler T.C."/>
            <person name="Schmutz J."/>
            <person name="Rokhsar D."/>
            <person name="Bevan M.W."/>
        </authorList>
    </citation>
    <scope>NUCLEOTIDE SEQUENCE</scope>
    <source>
        <strain evidence="7">Bd21</strain>
    </source>
</reference>
<dbReference type="SUPFAM" id="SSF57903">
    <property type="entry name" value="FYVE/PHD zinc finger"/>
    <property type="match status" value="1"/>
</dbReference>
<dbReference type="PANTHER" id="PTHR46235">
    <property type="entry name" value="PHD FINGER-CONTAINING PROTEIN DDB_G0268158"/>
    <property type="match status" value="1"/>
</dbReference>
<dbReference type="RefSeq" id="XP_024313147.1">
    <property type="nucleotide sequence ID" value="XM_024457379.1"/>
</dbReference>
<evidence type="ECO:0000256" key="5">
    <source>
        <dbReference type="SAM" id="MobiDB-lite"/>
    </source>
</evidence>
<evidence type="ECO:0000256" key="2">
    <source>
        <dbReference type="ARBA" id="ARBA00022737"/>
    </source>
</evidence>
<evidence type="ECO:0000256" key="3">
    <source>
        <dbReference type="ARBA" id="ARBA00022771"/>
    </source>
</evidence>
<sequence>MWDLLPDLLPRRENLLSDYIIEVSMEEDHTSAFRRVDDYVCAICDDGGQLLSCDGICGRWFHATKRTGAYSKCTSLKLSIEQQEVPKFLCNNCKYKHHQCFVCGQLGPSDMSSKNNSNQQGVLPVFQCNKDGCKRFYHPECLSQWDLNEKVEEVLCPLHECMSCKNEQKEVSRKHATEGGDMSKMQLVICRRCPKAFHPECMPRTAPTWNTEGGILMYCSDHKIAKRLRSAKRDHLKFPEIEVESAVEGQIDHVQKGRDNGPQTHTGKPAPEQAETSQHRSIEHNASTGSGPMEAFAAEPLFPGPHPSILP</sequence>
<dbReference type="GO" id="GO:0006338">
    <property type="term" value="P:chromatin remodeling"/>
    <property type="evidence" value="ECO:0007669"/>
    <property type="project" value="UniProtKB-ARBA"/>
</dbReference>
<keyword evidence="3" id="KW-0863">Zinc-finger</keyword>
<feature type="domain" description="Zinc finger PHD-type" evidence="6">
    <location>
        <begin position="99"/>
        <end position="160"/>
    </location>
</feature>
<keyword evidence="9" id="KW-1185">Reference proteome</keyword>
<dbReference type="InterPro" id="IPR055198">
    <property type="entry name" value="NSD_PHD"/>
</dbReference>
<keyword evidence="4" id="KW-0862">Zinc</keyword>
<feature type="domain" description="Zinc finger PHD-type" evidence="6">
    <location>
        <begin position="40"/>
        <end position="94"/>
    </location>
</feature>
<dbReference type="OrthoDB" id="619029at2759"/>
<evidence type="ECO:0000259" key="6">
    <source>
        <dbReference type="SMART" id="SM00249"/>
    </source>
</evidence>
<reference evidence="8" key="3">
    <citation type="submission" date="2018-08" db="UniProtKB">
        <authorList>
            <consortium name="EnsemblPlants"/>
        </authorList>
    </citation>
    <scope>IDENTIFICATION</scope>
    <source>
        <strain evidence="8">cv. Bd21</strain>
    </source>
</reference>
<evidence type="ECO:0000313" key="8">
    <source>
        <dbReference type="EnsemblPlants" id="KQK22416"/>
    </source>
</evidence>
<dbReference type="AlphaFoldDB" id="A0A0Q3LH52"/>
<feature type="region of interest" description="Disordered" evidence="5">
    <location>
        <begin position="254"/>
        <end position="311"/>
    </location>
</feature>
<dbReference type="Pfam" id="PF22908">
    <property type="entry name" value="PHD_NSD"/>
    <property type="match status" value="1"/>
</dbReference>
<dbReference type="STRING" id="15368.A0A0Q3LH52"/>
<dbReference type="CDD" id="cd15566">
    <property type="entry name" value="PHD3_NSD"/>
    <property type="match status" value="1"/>
</dbReference>
<evidence type="ECO:0000313" key="9">
    <source>
        <dbReference type="Proteomes" id="UP000008810"/>
    </source>
</evidence>
<dbReference type="InterPro" id="IPR001965">
    <property type="entry name" value="Znf_PHD"/>
</dbReference>
<dbReference type="EnsemblPlants" id="KQK22416">
    <property type="protein sequence ID" value="KQK22416"/>
    <property type="gene ID" value="BRADI_1g67067v3"/>
</dbReference>
<keyword evidence="2" id="KW-0677">Repeat</keyword>
<dbReference type="InterPro" id="IPR013083">
    <property type="entry name" value="Znf_RING/FYVE/PHD"/>
</dbReference>
<dbReference type="Proteomes" id="UP000008810">
    <property type="component" value="Chromosome 1"/>
</dbReference>
<gene>
    <name evidence="8" type="primary">LOC104581812</name>
    <name evidence="7" type="ORF">BRADI_1g67067v3</name>
</gene>
<dbReference type="InterPro" id="IPR055197">
    <property type="entry name" value="PHDvar_NSD"/>
</dbReference>
<reference evidence="7 8" key="1">
    <citation type="journal article" date="2010" name="Nature">
        <title>Genome sequencing and analysis of the model grass Brachypodium distachyon.</title>
        <authorList>
            <consortium name="International Brachypodium Initiative"/>
        </authorList>
    </citation>
    <scope>NUCLEOTIDE SEQUENCE [LARGE SCALE GENOMIC DNA]</scope>
    <source>
        <strain evidence="7">Bd21</strain>
        <strain evidence="8">cv. Bd21</strain>
    </source>
</reference>
<organism evidence="7">
    <name type="scientific">Brachypodium distachyon</name>
    <name type="common">Purple false brome</name>
    <name type="synonym">Trachynia distachya</name>
    <dbReference type="NCBI Taxonomy" id="15368"/>
    <lineage>
        <taxon>Eukaryota</taxon>
        <taxon>Viridiplantae</taxon>
        <taxon>Streptophyta</taxon>
        <taxon>Embryophyta</taxon>
        <taxon>Tracheophyta</taxon>
        <taxon>Spermatophyta</taxon>
        <taxon>Magnoliopsida</taxon>
        <taxon>Liliopsida</taxon>
        <taxon>Poales</taxon>
        <taxon>Poaceae</taxon>
        <taxon>BOP clade</taxon>
        <taxon>Pooideae</taxon>
        <taxon>Stipodae</taxon>
        <taxon>Brachypodieae</taxon>
        <taxon>Brachypodium</taxon>
    </lineage>
</organism>
<accession>A0A0Q3LH52</accession>
<dbReference type="Gramene" id="KQK22416">
    <property type="protein sequence ID" value="KQK22416"/>
    <property type="gene ID" value="BRADI_1g67067v3"/>
</dbReference>
<dbReference type="PANTHER" id="PTHR46235:SF5">
    <property type="entry name" value="OS08G0337100 PROTEIN"/>
    <property type="match status" value="1"/>
</dbReference>
<protein>
    <recommendedName>
        <fullName evidence="6">Zinc finger PHD-type domain-containing protein</fullName>
    </recommendedName>
</protein>
<dbReference type="SMART" id="SM00249">
    <property type="entry name" value="PHD"/>
    <property type="match status" value="3"/>
</dbReference>